<feature type="non-terminal residue" evidence="4">
    <location>
        <position position="1"/>
    </location>
</feature>
<dbReference type="InterPro" id="IPR036875">
    <property type="entry name" value="Znf_CCHC_sf"/>
</dbReference>
<dbReference type="SUPFAM" id="SSF57756">
    <property type="entry name" value="Retrovirus zinc finger-like domains"/>
    <property type="match status" value="1"/>
</dbReference>
<gene>
    <name evidence="4" type="ORF">ANCDUO_23598</name>
</gene>
<evidence type="ECO:0000256" key="2">
    <source>
        <dbReference type="SAM" id="MobiDB-lite"/>
    </source>
</evidence>
<dbReference type="SMART" id="SM00343">
    <property type="entry name" value="ZnF_C2HC"/>
    <property type="match status" value="1"/>
</dbReference>
<feature type="compositionally biased region" description="Basic and acidic residues" evidence="2">
    <location>
        <begin position="171"/>
        <end position="183"/>
    </location>
</feature>
<dbReference type="PROSITE" id="PS50158">
    <property type="entry name" value="ZF_CCHC"/>
    <property type="match status" value="1"/>
</dbReference>
<dbReference type="GO" id="GO:0005737">
    <property type="term" value="C:cytoplasm"/>
    <property type="evidence" value="ECO:0007669"/>
    <property type="project" value="UniProtKB-ARBA"/>
</dbReference>
<feature type="region of interest" description="Disordered" evidence="2">
    <location>
        <begin position="106"/>
        <end position="140"/>
    </location>
</feature>
<reference evidence="4 5" key="1">
    <citation type="submission" date="2013-12" db="EMBL/GenBank/DDBJ databases">
        <title>Draft genome of the parsitic nematode Ancylostoma duodenale.</title>
        <authorList>
            <person name="Mitreva M."/>
        </authorList>
    </citation>
    <scope>NUCLEOTIDE SEQUENCE [LARGE SCALE GENOMIC DNA]</scope>
    <source>
        <strain evidence="4 5">Zhejiang</strain>
    </source>
</reference>
<dbReference type="InterPro" id="IPR001878">
    <property type="entry name" value="Znf_CCHC"/>
</dbReference>
<dbReference type="AlphaFoldDB" id="A0A0C2FCV7"/>
<evidence type="ECO:0000313" key="4">
    <source>
        <dbReference type="EMBL" id="KIH46350.1"/>
    </source>
</evidence>
<feature type="region of interest" description="Disordered" evidence="2">
    <location>
        <begin position="164"/>
        <end position="186"/>
    </location>
</feature>
<dbReference type="Gene3D" id="4.10.60.10">
    <property type="entry name" value="Zinc finger, CCHC-type"/>
    <property type="match status" value="1"/>
</dbReference>
<feature type="domain" description="CCHC-type" evidence="3">
    <location>
        <begin position="143"/>
        <end position="157"/>
    </location>
</feature>
<evidence type="ECO:0000256" key="1">
    <source>
        <dbReference type="PROSITE-ProRule" id="PRU00047"/>
    </source>
</evidence>
<accession>A0A0C2FCV7</accession>
<dbReference type="OrthoDB" id="427960at2759"/>
<evidence type="ECO:0000259" key="3">
    <source>
        <dbReference type="PROSITE" id="PS50158"/>
    </source>
</evidence>
<proteinExistence type="predicted"/>
<keyword evidence="1" id="KW-0862">Zinc</keyword>
<dbReference type="GO" id="GO:0019899">
    <property type="term" value="F:enzyme binding"/>
    <property type="evidence" value="ECO:0007669"/>
    <property type="project" value="UniProtKB-ARBA"/>
</dbReference>
<dbReference type="GO" id="GO:0008270">
    <property type="term" value="F:zinc ion binding"/>
    <property type="evidence" value="ECO:0007669"/>
    <property type="project" value="UniProtKB-KW"/>
</dbReference>
<keyword evidence="5" id="KW-1185">Reference proteome</keyword>
<keyword evidence="1" id="KW-0863">Zinc-finger</keyword>
<protein>
    <submittedName>
        <fullName evidence="4">Zinc knuckle</fullName>
    </submittedName>
</protein>
<dbReference type="Proteomes" id="UP000054047">
    <property type="component" value="Unassembled WGS sequence"/>
</dbReference>
<name>A0A0C2FCV7_9BILA</name>
<sequence length="309" mass="34094">ESSTIFAGRLLNLVRAATAGQDSNTQKERVVEKFVARLRSDTRYFIKLDNPTTFEQAVAKAQTLKQLLSEAAPELLMNPTAAPQTVVVGSVASPSYQNRVTFRDQYARRGTDSSNNNRPLFQEASIRRRMPPRDSNSGNETTCYNCGGTGHLAKICPATPLWPRRGTLSRGPERSSEVPRHESAANLGVSDKASCERLREGRLRYQQFAQQENLDLSDQDRDEFMLAEEKVSETLGDVIAIKFAVHPPDVLCIKTASLLNASDEKVIFAGAWDDFSVLIRDEASQVPESVFVAIAYRSCATSTLTTSTS</sequence>
<dbReference type="GO" id="GO:0003676">
    <property type="term" value="F:nucleic acid binding"/>
    <property type="evidence" value="ECO:0007669"/>
    <property type="project" value="InterPro"/>
</dbReference>
<evidence type="ECO:0000313" key="5">
    <source>
        <dbReference type="Proteomes" id="UP000054047"/>
    </source>
</evidence>
<dbReference type="Pfam" id="PF00098">
    <property type="entry name" value="zf-CCHC"/>
    <property type="match status" value="1"/>
</dbReference>
<keyword evidence="1" id="KW-0479">Metal-binding</keyword>
<dbReference type="EMBL" id="KN769503">
    <property type="protein sequence ID" value="KIH46350.1"/>
    <property type="molecule type" value="Genomic_DNA"/>
</dbReference>
<organism evidence="4 5">
    <name type="scientific">Ancylostoma duodenale</name>
    <dbReference type="NCBI Taxonomy" id="51022"/>
    <lineage>
        <taxon>Eukaryota</taxon>
        <taxon>Metazoa</taxon>
        <taxon>Ecdysozoa</taxon>
        <taxon>Nematoda</taxon>
        <taxon>Chromadorea</taxon>
        <taxon>Rhabditida</taxon>
        <taxon>Rhabditina</taxon>
        <taxon>Rhabditomorpha</taxon>
        <taxon>Strongyloidea</taxon>
        <taxon>Ancylostomatidae</taxon>
        <taxon>Ancylostomatinae</taxon>
        <taxon>Ancylostoma</taxon>
    </lineage>
</organism>